<dbReference type="PROSITE" id="PS51257">
    <property type="entry name" value="PROKAR_LIPOPROTEIN"/>
    <property type="match status" value="1"/>
</dbReference>
<dbReference type="GO" id="GO:0015740">
    <property type="term" value="P:C4-dicarboxylate transport"/>
    <property type="evidence" value="ECO:0007669"/>
    <property type="project" value="TreeGrafter"/>
</dbReference>
<dbReference type="PANTHER" id="PTHR35011:SF2">
    <property type="entry name" value="2,3-DIKETO-L-GULONATE TRAP TRANSPORTER SMALL PERMEASE PROTEIN YIAM"/>
    <property type="match status" value="1"/>
</dbReference>
<feature type="transmembrane region" description="Helical" evidence="9">
    <location>
        <begin position="7"/>
        <end position="28"/>
    </location>
</feature>
<feature type="transmembrane region" description="Helical" evidence="9">
    <location>
        <begin position="120"/>
        <end position="141"/>
    </location>
</feature>
<dbReference type="Proteomes" id="UP000185794">
    <property type="component" value="Unassembled WGS sequence"/>
</dbReference>
<keyword evidence="5 9" id="KW-0812">Transmembrane</keyword>
<keyword evidence="4 9" id="KW-0997">Cell inner membrane</keyword>
<dbReference type="RefSeq" id="WP_000721665.1">
    <property type="nucleotide sequence ID" value="NZ_ABACVG020000001.1"/>
</dbReference>
<evidence type="ECO:0000313" key="15">
    <source>
        <dbReference type="EMBL" id="TJQ09138.1"/>
    </source>
</evidence>
<dbReference type="Proteomes" id="UP000309937">
    <property type="component" value="Unassembled WGS sequence"/>
</dbReference>
<keyword evidence="3" id="KW-1003">Cell membrane</keyword>
<evidence type="ECO:0000313" key="12">
    <source>
        <dbReference type="EMBL" id="MDO2732534.1"/>
    </source>
</evidence>
<dbReference type="EMBL" id="PPHQ01000014">
    <property type="protein sequence ID" value="PNY66603.1"/>
    <property type="molecule type" value="Genomic_DNA"/>
</dbReference>
<evidence type="ECO:0000259" key="10">
    <source>
        <dbReference type="Pfam" id="PF04290"/>
    </source>
</evidence>
<keyword evidence="6 9" id="KW-1133">Transmembrane helix</keyword>
<evidence type="ECO:0000256" key="8">
    <source>
        <dbReference type="ARBA" id="ARBA00038436"/>
    </source>
</evidence>
<protein>
    <recommendedName>
        <fullName evidence="9">TRAP transporter small permease protein</fullName>
    </recommendedName>
</protein>
<evidence type="ECO:0000256" key="3">
    <source>
        <dbReference type="ARBA" id="ARBA00022475"/>
    </source>
</evidence>
<reference evidence="14 17" key="2">
    <citation type="submission" date="2018-01" db="EMBL/GenBank/DDBJ databases">
        <title>Draft Genomic Sequencing Of Potential Extraintestinal Pathogenic Escherichia coli B8S18 Isolated From Retail Chicken Skin.</title>
        <authorList>
            <person name="Xu A."/>
            <person name="Tilman S."/>
            <person name="Wisser-Parker K."/>
            <person name="Sheen S."/>
            <person name="Sommers C."/>
        </authorList>
    </citation>
    <scope>NUCLEOTIDE SEQUENCE [LARGE SCALE GENOMIC DNA]</scope>
    <source>
        <strain evidence="14 17">B8S18Com</strain>
    </source>
</reference>
<dbReference type="InterPro" id="IPR055348">
    <property type="entry name" value="DctQ"/>
</dbReference>
<evidence type="ECO:0000313" key="11">
    <source>
        <dbReference type="EMBL" id="EGO6679780.1"/>
    </source>
</evidence>
<evidence type="ECO:0000313" key="17">
    <source>
        <dbReference type="Proteomes" id="UP000236598"/>
    </source>
</evidence>
<accession>A0A0A7XYV5</accession>
<dbReference type="EMBL" id="JAUKZB010000022">
    <property type="protein sequence ID" value="MDO2732534.1"/>
    <property type="molecule type" value="Genomic_DNA"/>
</dbReference>
<dbReference type="Pfam" id="PF04290">
    <property type="entry name" value="DctQ"/>
    <property type="match status" value="1"/>
</dbReference>
<dbReference type="Proteomes" id="UP000600030">
    <property type="component" value="Unassembled WGS sequence"/>
</dbReference>
<evidence type="ECO:0000256" key="1">
    <source>
        <dbReference type="ARBA" id="ARBA00004429"/>
    </source>
</evidence>
<keyword evidence="2 9" id="KW-0813">Transport</keyword>
<reference evidence="11" key="4">
    <citation type="submission" date="2020-01" db="EMBL/GenBank/DDBJ databases">
        <authorList>
            <consortium name="GenomeTrakr network: Whole genome sequencing for foodborne pathogen traceback"/>
        </authorList>
    </citation>
    <scope>NUCLEOTIDE SEQUENCE</scope>
    <source>
        <strain evidence="11">PSU-2311</strain>
    </source>
</reference>
<evidence type="ECO:0000256" key="4">
    <source>
        <dbReference type="ARBA" id="ARBA00022519"/>
    </source>
</evidence>
<reference evidence="13 16" key="1">
    <citation type="journal article" date="2017" name="Front. Cell. Infect. Microbiol.">
        <title>Chaperone-usher pili loci of human colonization factor-negative enterotoxigenic Escherichia coli.</title>
        <authorList>
            <person name="Del Canto F."/>
            <person name="Vidal R."/>
            <person name="Stine O.C."/>
            <person name="Pop M."/>
        </authorList>
    </citation>
    <scope>NUCLEOTIDE SEQUENCE [LARGE SCALE GENOMIC DNA]</scope>
    <source>
        <strain evidence="13 16">700324</strain>
    </source>
</reference>
<reference evidence="12" key="5">
    <citation type="submission" date="2023-07" db="EMBL/GenBank/DDBJ databases">
        <title>High risk of intestinal colonization with ESBL-producing Escherichia coli among soldiers of military contingents in specific geographic regions.</title>
        <authorList>
            <person name="Literacka E."/>
        </authorList>
    </citation>
    <scope>NUCLEOTIDE SEQUENCE</scope>
    <source>
        <strain evidence="12">33</strain>
    </source>
</reference>
<dbReference type="PANTHER" id="PTHR35011">
    <property type="entry name" value="2,3-DIKETO-L-GULONATE TRAP TRANSPORTER SMALL PERMEASE PROTEIN YIAM"/>
    <property type="match status" value="1"/>
</dbReference>
<evidence type="ECO:0000256" key="2">
    <source>
        <dbReference type="ARBA" id="ARBA00022448"/>
    </source>
</evidence>
<dbReference type="EMBL" id="LRKC01000168">
    <property type="protein sequence ID" value="OKV05156.1"/>
    <property type="molecule type" value="Genomic_DNA"/>
</dbReference>
<comment type="caution">
    <text evidence="15">The sequence shown here is derived from an EMBL/GenBank/DDBJ whole genome shotgun (WGS) entry which is preliminary data.</text>
</comment>
<gene>
    <name evidence="15" type="primary">yiaM</name>
    <name evidence="13" type="ORF">AWP47_26505</name>
    <name evidence="14" type="ORF">C2M16_17495</name>
    <name evidence="15" type="ORF">C9Z68_22415</name>
    <name evidence="11" type="ORF">GTP92_15810</name>
    <name evidence="12" type="ORF">Q2V64_22795</name>
</gene>
<feature type="transmembrane region" description="Helical" evidence="9">
    <location>
        <begin position="80"/>
        <end position="100"/>
    </location>
</feature>
<feature type="domain" description="Tripartite ATP-independent periplasmic transporters DctQ component" evidence="10">
    <location>
        <begin position="17"/>
        <end position="144"/>
    </location>
</feature>
<evidence type="ECO:0000256" key="7">
    <source>
        <dbReference type="ARBA" id="ARBA00023136"/>
    </source>
</evidence>
<comment type="subunit">
    <text evidence="9">The complex comprises the extracytoplasmic solute receptor protein and the two transmembrane proteins.</text>
</comment>
<evidence type="ECO:0000256" key="6">
    <source>
        <dbReference type="ARBA" id="ARBA00022989"/>
    </source>
</evidence>
<dbReference type="GO" id="GO:0022857">
    <property type="term" value="F:transmembrane transporter activity"/>
    <property type="evidence" value="ECO:0007669"/>
    <property type="project" value="UniProtKB-UniRule"/>
</dbReference>
<evidence type="ECO:0000256" key="9">
    <source>
        <dbReference type="RuleBase" id="RU369079"/>
    </source>
</evidence>
<dbReference type="AlphaFoldDB" id="A0A0A7XYV5"/>
<evidence type="ECO:0000313" key="13">
    <source>
        <dbReference type="EMBL" id="OKV05156.1"/>
    </source>
</evidence>
<proteinExistence type="inferred from homology"/>
<sequence>MKKILEAILAINLAVLSCIVFINIILRYGFQTSILSVDELSRYLFVWLTFIGAIVAFMDNAHVQVTFLVEKLSPAWQRRVALVTHSLILFICGALAWGATLKTIQDWSDYSPILGLPIGLMYAACLPTSLVIAFFELRLLYQLITRSNSLTPPPQGA</sequence>
<name>A0A0A7XYV5_ECOLX</name>
<dbReference type="Proteomes" id="UP001174465">
    <property type="component" value="Unassembled WGS sequence"/>
</dbReference>
<dbReference type="GO" id="GO:0005886">
    <property type="term" value="C:plasma membrane"/>
    <property type="evidence" value="ECO:0007669"/>
    <property type="project" value="UniProtKB-SubCell"/>
</dbReference>
<organism evidence="15 18">
    <name type="scientific">Escherichia coli</name>
    <dbReference type="NCBI Taxonomy" id="562"/>
    <lineage>
        <taxon>Bacteria</taxon>
        <taxon>Pseudomonadati</taxon>
        <taxon>Pseudomonadota</taxon>
        <taxon>Gammaproteobacteria</taxon>
        <taxon>Enterobacterales</taxon>
        <taxon>Enterobacteriaceae</taxon>
        <taxon>Escherichia</taxon>
    </lineage>
</organism>
<keyword evidence="7 9" id="KW-0472">Membrane</keyword>
<dbReference type="NCBIfam" id="NF007374">
    <property type="entry name" value="PRK09877.1"/>
    <property type="match status" value="1"/>
</dbReference>
<evidence type="ECO:0000313" key="18">
    <source>
        <dbReference type="Proteomes" id="UP000309937"/>
    </source>
</evidence>
<comment type="similarity">
    <text evidence="8 9">Belongs to the TRAP transporter small permease family.</text>
</comment>
<dbReference type="EMBL" id="AAXDPX010000015">
    <property type="protein sequence ID" value="EGO6679780.1"/>
    <property type="molecule type" value="Genomic_DNA"/>
</dbReference>
<dbReference type="Proteomes" id="UP000236598">
    <property type="component" value="Unassembled WGS sequence"/>
</dbReference>
<evidence type="ECO:0000256" key="5">
    <source>
        <dbReference type="ARBA" id="ARBA00022692"/>
    </source>
</evidence>
<evidence type="ECO:0000313" key="14">
    <source>
        <dbReference type="EMBL" id="PNY66603.1"/>
    </source>
</evidence>
<reference evidence="15 18" key="3">
    <citation type="submission" date="2018-12" db="EMBL/GenBank/DDBJ databases">
        <title>Food and Water Safety Consortium.</title>
        <authorList>
            <person name="Tyson S."/>
            <person name="Peterson C.-L."/>
            <person name="Olson A."/>
            <person name="Tyler S."/>
            <person name="Cabral J."/>
            <person name="Lynch T."/>
            <person name="Knox N."/>
            <person name="Van Domselaar G."/>
            <person name="Graham M."/>
        </authorList>
    </citation>
    <scope>NUCLEOTIDE SEQUENCE [LARGE SCALE GENOMIC DNA]</scope>
    <source>
        <strain evidence="15 18">FWSEC0118</strain>
    </source>
</reference>
<evidence type="ECO:0000313" key="16">
    <source>
        <dbReference type="Proteomes" id="UP000185794"/>
    </source>
</evidence>
<dbReference type="EMBL" id="RRGJ01000049">
    <property type="protein sequence ID" value="TJQ09138.1"/>
    <property type="molecule type" value="Genomic_DNA"/>
</dbReference>
<dbReference type="InterPro" id="IPR007387">
    <property type="entry name" value="TRAP_DctQ"/>
</dbReference>
<feature type="transmembrane region" description="Helical" evidence="9">
    <location>
        <begin position="40"/>
        <end position="59"/>
    </location>
</feature>
<comment type="subcellular location">
    <subcellularLocation>
        <location evidence="1 9">Cell inner membrane</location>
        <topology evidence="1 9">Multi-pass membrane protein</topology>
    </subcellularLocation>
</comment>
<comment type="function">
    <text evidence="9">Part of the tripartite ATP-independent periplasmic (TRAP) transport system.</text>
</comment>